<keyword evidence="5 8" id="KW-0560">Oxidoreductase</keyword>
<feature type="domain" description="Shikimate dehydrogenase substrate binding N-terminal" evidence="10">
    <location>
        <begin position="6"/>
        <end position="88"/>
    </location>
</feature>
<name>A0ABU0C4I3_9BRAD</name>
<dbReference type="InterPro" id="IPR036291">
    <property type="entry name" value="NAD(P)-bd_dom_sf"/>
</dbReference>
<proteinExistence type="inferred from homology"/>
<evidence type="ECO:0000256" key="5">
    <source>
        <dbReference type="ARBA" id="ARBA00023002"/>
    </source>
</evidence>
<dbReference type="SUPFAM" id="SSF53223">
    <property type="entry name" value="Aminoacid dehydrogenase-like, N-terminal domain"/>
    <property type="match status" value="1"/>
</dbReference>
<dbReference type="Gene3D" id="3.40.50.10860">
    <property type="entry name" value="Leucine Dehydrogenase, chain A, domain 1"/>
    <property type="match status" value="1"/>
</dbReference>
<evidence type="ECO:0000256" key="4">
    <source>
        <dbReference type="ARBA" id="ARBA00022857"/>
    </source>
</evidence>
<dbReference type="EMBL" id="JAUSUK010000001">
    <property type="protein sequence ID" value="MDQ0325422.1"/>
    <property type="molecule type" value="Genomic_DNA"/>
</dbReference>
<dbReference type="NCBIfam" id="TIGR00507">
    <property type="entry name" value="aroE"/>
    <property type="match status" value="1"/>
</dbReference>
<evidence type="ECO:0000256" key="3">
    <source>
        <dbReference type="ARBA" id="ARBA00022605"/>
    </source>
</evidence>
<comment type="pathway">
    <text evidence="1 8">Metabolic intermediate biosynthesis; chorismate biosynthesis; chorismate from D-erythrose 4-phosphate and phosphoenolpyruvate: step 4/7.</text>
</comment>
<dbReference type="Pfam" id="PF08501">
    <property type="entry name" value="Shikimate_dh_N"/>
    <property type="match status" value="1"/>
</dbReference>
<evidence type="ECO:0000256" key="8">
    <source>
        <dbReference type="HAMAP-Rule" id="MF_00222"/>
    </source>
</evidence>
<dbReference type="RefSeq" id="WP_307153612.1">
    <property type="nucleotide sequence ID" value="NZ_JAUSUK010000001.1"/>
</dbReference>
<dbReference type="PANTHER" id="PTHR21089">
    <property type="entry name" value="SHIKIMATE DEHYDROGENASE"/>
    <property type="match status" value="1"/>
</dbReference>
<evidence type="ECO:0000256" key="2">
    <source>
        <dbReference type="ARBA" id="ARBA00012962"/>
    </source>
</evidence>
<feature type="binding site" evidence="8">
    <location>
        <begin position="151"/>
        <end position="156"/>
    </location>
    <ligand>
        <name>NADP(+)</name>
        <dbReference type="ChEBI" id="CHEBI:58349"/>
    </ligand>
</feature>
<dbReference type="InterPro" id="IPR041121">
    <property type="entry name" value="SDH_C"/>
</dbReference>
<comment type="subunit">
    <text evidence="8">Homodimer.</text>
</comment>
<evidence type="ECO:0000256" key="1">
    <source>
        <dbReference type="ARBA" id="ARBA00004871"/>
    </source>
</evidence>
<feature type="domain" description="SDH C-terminal" evidence="11">
    <location>
        <begin position="238"/>
        <end position="262"/>
    </location>
</feature>
<evidence type="ECO:0000256" key="7">
    <source>
        <dbReference type="ARBA" id="ARBA00049442"/>
    </source>
</evidence>
<accession>A0ABU0C4I3</accession>
<comment type="caution">
    <text evidence="12">The sequence shown here is derived from an EMBL/GenBank/DDBJ whole genome shotgun (WGS) entry which is preliminary data.</text>
</comment>
<gene>
    <name evidence="8" type="primary">aroE</name>
    <name evidence="12" type="ORF">J2R99_001271</name>
</gene>
<feature type="binding site" evidence="8">
    <location>
        <begin position="127"/>
        <end position="131"/>
    </location>
    <ligand>
        <name>NADP(+)</name>
        <dbReference type="ChEBI" id="CHEBI:58349"/>
    </ligand>
</feature>
<evidence type="ECO:0000259" key="11">
    <source>
        <dbReference type="Pfam" id="PF18317"/>
    </source>
</evidence>
<feature type="binding site" evidence="8">
    <location>
        <position position="86"/>
    </location>
    <ligand>
        <name>shikimate</name>
        <dbReference type="ChEBI" id="CHEBI:36208"/>
    </ligand>
</feature>
<feature type="binding site" evidence="8">
    <location>
        <position position="101"/>
    </location>
    <ligand>
        <name>shikimate</name>
        <dbReference type="ChEBI" id="CHEBI:36208"/>
    </ligand>
</feature>
<dbReference type="SUPFAM" id="SSF51735">
    <property type="entry name" value="NAD(P)-binding Rossmann-fold domains"/>
    <property type="match status" value="1"/>
</dbReference>
<feature type="binding site" evidence="8">
    <location>
        <position position="238"/>
    </location>
    <ligand>
        <name>NADP(+)</name>
        <dbReference type="ChEBI" id="CHEBI:58349"/>
    </ligand>
</feature>
<dbReference type="InterPro" id="IPR006151">
    <property type="entry name" value="Shikm_DH/Glu-tRNA_Rdtase"/>
</dbReference>
<dbReference type="InterPro" id="IPR013708">
    <property type="entry name" value="Shikimate_DH-bd_N"/>
</dbReference>
<comment type="catalytic activity">
    <reaction evidence="7 8">
        <text>shikimate + NADP(+) = 3-dehydroshikimate + NADPH + H(+)</text>
        <dbReference type="Rhea" id="RHEA:17737"/>
        <dbReference type="ChEBI" id="CHEBI:15378"/>
        <dbReference type="ChEBI" id="CHEBI:16630"/>
        <dbReference type="ChEBI" id="CHEBI:36208"/>
        <dbReference type="ChEBI" id="CHEBI:57783"/>
        <dbReference type="ChEBI" id="CHEBI:58349"/>
        <dbReference type="EC" id="1.1.1.25"/>
    </reaction>
</comment>
<dbReference type="CDD" id="cd01065">
    <property type="entry name" value="NAD_bind_Shikimate_DH"/>
    <property type="match status" value="1"/>
</dbReference>
<dbReference type="NCBIfam" id="NF001312">
    <property type="entry name" value="PRK00258.1-4"/>
    <property type="match status" value="1"/>
</dbReference>
<evidence type="ECO:0000256" key="6">
    <source>
        <dbReference type="ARBA" id="ARBA00023141"/>
    </source>
</evidence>
<keyword evidence="3 8" id="KW-0028">Amino-acid biosynthesis</keyword>
<feature type="binding site" evidence="8">
    <location>
        <position position="217"/>
    </location>
    <ligand>
        <name>shikimate</name>
        <dbReference type="ChEBI" id="CHEBI:36208"/>
    </ligand>
</feature>
<dbReference type="EC" id="1.1.1.25" evidence="2 8"/>
<dbReference type="Pfam" id="PF01488">
    <property type="entry name" value="Shikimate_DH"/>
    <property type="match status" value="1"/>
</dbReference>
<dbReference type="InterPro" id="IPR022893">
    <property type="entry name" value="Shikimate_DH_fam"/>
</dbReference>
<evidence type="ECO:0000313" key="13">
    <source>
        <dbReference type="Proteomes" id="UP001230253"/>
    </source>
</evidence>
<dbReference type="PANTHER" id="PTHR21089:SF1">
    <property type="entry name" value="BIFUNCTIONAL 3-DEHYDROQUINATE DEHYDRATASE_SHIKIMATE DEHYDROGENASE, CHLOROPLASTIC"/>
    <property type="match status" value="1"/>
</dbReference>
<keyword evidence="6 8" id="KW-0057">Aromatic amino acid biosynthesis</keyword>
<comment type="similarity">
    <text evidence="8">Belongs to the shikimate dehydrogenase family.</text>
</comment>
<feature type="binding site" evidence="8">
    <location>
        <position position="245"/>
    </location>
    <ligand>
        <name>shikimate</name>
        <dbReference type="ChEBI" id="CHEBI:36208"/>
    </ligand>
</feature>
<feature type="domain" description="Quinate/shikimate 5-dehydrogenase/glutamyl-tRNA reductase" evidence="9">
    <location>
        <begin position="122"/>
        <end position="192"/>
    </location>
</feature>
<protein>
    <recommendedName>
        <fullName evidence="2 8">Shikimate dehydrogenase (NADP(+))</fullName>
        <shortName evidence="8">SDH</shortName>
        <ecNumber evidence="2 8">1.1.1.25</ecNumber>
    </recommendedName>
</protein>
<dbReference type="Gene3D" id="3.40.50.720">
    <property type="entry name" value="NAD(P)-binding Rossmann-like Domain"/>
    <property type="match status" value="1"/>
</dbReference>
<dbReference type="InterPro" id="IPR011342">
    <property type="entry name" value="Shikimate_DH"/>
</dbReference>
<evidence type="ECO:0000313" key="12">
    <source>
        <dbReference type="EMBL" id="MDQ0325422.1"/>
    </source>
</evidence>
<keyword evidence="13" id="KW-1185">Reference proteome</keyword>
<dbReference type="Pfam" id="PF18317">
    <property type="entry name" value="SDH_C"/>
    <property type="match status" value="1"/>
</dbReference>
<keyword evidence="4 8" id="KW-0521">NADP</keyword>
<evidence type="ECO:0000259" key="10">
    <source>
        <dbReference type="Pfam" id="PF08501"/>
    </source>
</evidence>
<reference evidence="12 13" key="1">
    <citation type="submission" date="2023-07" db="EMBL/GenBank/DDBJ databases">
        <title>Genomic Encyclopedia of Type Strains, Phase IV (KMG-IV): sequencing the most valuable type-strain genomes for metagenomic binning, comparative biology and taxonomic classification.</title>
        <authorList>
            <person name="Goeker M."/>
        </authorList>
    </citation>
    <scope>NUCLEOTIDE SEQUENCE [LARGE SCALE GENOMIC DNA]</scope>
    <source>
        <strain evidence="12 13">DSM 11549</strain>
    </source>
</reference>
<organism evidence="12 13">
    <name type="scientific">Rhodopseudomonas julia</name>
    <dbReference type="NCBI Taxonomy" id="200617"/>
    <lineage>
        <taxon>Bacteria</taxon>
        <taxon>Pseudomonadati</taxon>
        <taxon>Pseudomonadota</taxon>
        <taxon>Alphaproteobacteria</taxon>
        <taxon>Hyphomicrobiales</taxon>
        <taxon>Nitrobacteraceae</taxon>
        <taxon>Rhodopseudomonas</taxon>
    </lineage>
</organism>
<feature type="binding site" evidence="8">
    <location>
        <begin position="14"/>
        <end position="16"/>
    </location>
    <ligand>
        <name>shikimate</name>
        <dbReference type="ChEBI" id="CHEBI:36208"/>
    </ligand>
</feature>
<comment type="function">
    <text evidence="8">Involved in the biosynthesis of the chorismate, which leads to the biosynthesis of aromatic amino acids. Catalyzes the reversible NADPH linked reduction of 3-dehydroshikimate (DHSA) to yield shikimate (SA).</text>
</comment>
<feature type="active site" description="Proton acceptor" evidence="8">
    <location>
        <position position="65"/>
    </location>
</feature>
<comment type="caution">
    <text evidence="8">Lacks conserved residue(s) required for the propagation of feature annotation.</text>
</comment>
<dbReference type="GO" id="GO:0004764">
    <property type="term" value="F:shikimate 3-dehydrogenase (NADP+) activity"/>
    <property type="evidence" value="ECO:0007669"/>
    <property type="project" value="UniProtKB-EC"/>
</dbReference>
<dbReference type="InterPro" id="IPR046346">
    <property type="entry name" value="Aminoacid_DH-like_N_sf"/>
</dbReference>
<evidence type="ECO:0000259" key="9">
    <source>
        <dbReference type="Pfam" id="PF01488"/>
    </source>
</evidence>
<feature type="binding site" evidence="8">
    <location>
        <position position="215"/>
    </location>
    <ligand>
        <name>NADP(+)</name>
        <dbReference type="ChEBI" id="CHEBI:58349"/>
    </ligand>
</feature>
<dbReference type="HAMAP" id="MF_00222">
    <property type="entry name" value="Shikimate_DH_AroE"/>
    <property type="match status" value="1"/>
</dbReference>
<feature type="binding site" evidence="8">
    <location>
        <position position="61"/>
    </location>
    <ligand>
        <name>shikimate</name>
        <dbReference type="ChEBI" id="CHEBI:36208"/>
    </ligand>
</feature>
<sequence>MLHACVTGWPVSHSRSPLIHGFWLRRYKIEGDYSVRPVSPQEAVSFYASFASSSYAGANVTVPHKEVACAAAFKRCGAAERLDVANTLWLEDGRLVADNTDGTGFLASLDQAVPGWSEKTGCALIVGAGGASRAVIDALVQRGVERIELVNRTERRAHDVAVRFADKVRPAGFDALAERLSSADLVINATSAGLSGAELTVPWDRAKDSAIVTDLTYVPLQTPFLRGAASAGLTTVDGLGMLLHQAVPGFERWFGVRPEVDAELRAAVVADLAERDSCS</sequence>
<dbReference type="Proteomes" id="UP001230253">
    <property type="component" value="Unassembled WGS sequence"/>
</dbReference>